<organism evidence="7 8">
    <name type="scientific">Candidatus Uhrbacteria bacterium GW2011_GWF2_39_13</name>
    <dbReference type="NCBI Taxonomy" id="1618995"/>
    <lineage>
        <taxon>Bacteria</taxon>
        <taxon>Candidatus Uhriibacteriota</taxon>
    </lineage>
</organism>
<dbReference type="PANTHER" id="PTHR30093:SF44">
    <property type="entry name" value="TYPE II SECRETION SYSTEM CORE PROTEIN G"/>
    <property type="match status" value="1"/>
</dbReference>
<keyword evidence="2" id="KW-0488">Methylation</keyword>
<gene>
    <name evidence="7" type="ORF">UT30_C0015G0005</name>
</gene>
<reference evidence="7 8" key="1">
    <citation type="journal article" date="2015" name="Nature">
        <title>rRNA introns, odd ribosomes, and small enigmatic genomes across a large radiation of phyla.</title>
        <authorList>
            <person name="Brown C.T."/>
            <person name="Hug L.A."/>
            <person name="Thomas B.C."/>
            <person name="Sharon I."/>
            <person name="Castelle C.J."/>
            <person name="Singh A."/>
            <person name="Wilkins M.J."/>
            <person name="Williams K.H."/>
            <person name="Banfield J.F."/>
        </authorList>
    </citation>
    <scope>NUCLEOTIDE SEQUENCE [LARGE SCALE GENOMIC DNA]</scope>
</reference>
<keyword evidence="3 6" id="KW-0812">Transmembrane</keyword>
<dbReference type="SUPFAM" id="SSF54523">
    <property type="entry name" value="Pili subunits"/>
    <property type="match status" value="1"/>
</dbReference>
<evidence type="ECO:0000256" key="6">
    <source>
        <dbReference type="SAM" id="Phobius"/>
    </source>
</evidence>
<dbReference type="PANTHER" id="PTHR30093">
    <property type="entry name" value="GENERAL SECRETION PATHWAY PROTEIN G"/>
    <property type="match status" value="1"/>
</dbReference>
<dbReference type="EMBL" id="LBWG01000015">
    <property type="protein sequence ID" value="KKR03969.1"/>
    <property type="molecule type" value="Genomic_DNA"/>
</dbReference>
<dbReference type="GO" id="GO:0016020">
    <property type="term" value="C:membrane"/>
    <property type="evidence" value="ECO:0007669"/>
    <property type="project" value="UniProtKB-SubCell"/>
</dbReference>
<keyword evidence="4 6" id="KW-1133">Transmembrane helix</keyword>
<feature type="transmembrane region" description="Helical" evidence="6">
    <location>
        <begin position="21"/>
        <end position="46"/>
    </location>
</feature>
<name>A0A0G0MIT7_9BACT</name>
<evidence type="ECO:0000256" key="1">
    <source>
        <dbReference type="ARBA" id="ARBA00004167"/>
    </source>
</evidence>
<dbReference type="NCBIfam" id="TIGR02532">
    <property type="entry name" value="IV_pilin_GFxxxE"/>
    <property type="match status" value="1"/>
</dbReference>
<evidence type="ECO:0000256" key="2">
    <source>
        <dbReference type="ARBA" id="ARBA00022481"/>
    </source>
</evidence>
<dbReference type="InterPro" id="IPR027558">
    <property type="entry name" value="Pre_pil_HX9DG_C"/>
</dbReference>
<dbReference type="InterPro" id="IPR045584">
    <property type="entry name" value="Pilin-like"/>
</dbReference>
<evidence type="ECO:0000256" key="5">
    <source>
        <dbReference type="ARBA" id="ARBA00023136"/>
    </source>
</evidence>
<evidence type="ECO:0000256" key="3">
    <source>
        <dbReference type="ARBA" id="ARBA00022692"/>
    </source>
</evidence>
<dbReference type="AlphaFoldDB" id="A0A0G0MIT7"/>
<comment type="subcellular location">
    <subcellularLocation>
        <location evidence="1">Membrane</location>
        <topology evidence="1">Single-pass membrane protein</topology>
    </subcellularLocation>
</comment>
<dbReference type="Proteomes" id="UP000033935">
    <property type="component" value="Unassembled WGS sequence"/>
</dbReference>
<evidence type="ECO:0000256" key="4">
    <source>
        <dbReference type="ARBA" id="ARBA00022989"/>
    </source>
</evidence>
<dbReference type="Gene3D" id="3.30.700.10">
    <property type="entry name" value="Glycoprotein, Type 4 Pilin"/>
    <property type="match status" value="1"/>
</dbReference>
<evidence type="ECO:0000313" key="8">
    <source>
        <dbReference type="Proteomes" id="UP000033935"/>
    </source>
</evidence>
<evidence type="ECO:0000313" key="7">
    <source>
        <dbReference type="EMBL" id="KKR03969.1"/>
    </source>
</evidence>
<dbReference type="NCBIfam" id="TIGR04294">
    <property type="entry name" value="pre_pil_HX9DG"/>
    <property type="match status" value="1"/>
</dbReference>
<proteinExistence type="predicted"/>
<comment type="caution">
    <text evidence="7">The sequence shown here is derived from an EMBL/GenBank/DDBJ whole genome shotgun (WGS) entry which is preliminary data.</text>
</comment>
<sequence>MLRKGKMFSKKQNICDSRYSLGYMFFTLIELLAVIAIIAILASMLLPVLKKVKEKTNQIVCASNMKQINLVSVSYYDDYGYTMAGTSVDSTLEYALTPYLNSKLSSNQWYLVKIWKCPESKDTNTINHTIYDLSFVQNSQYLGKKLASLNPKMVWLADRTADIANEQFWASIHLPFQSDERISARHNKVANCAFVDGHVEAMKYSVMTLNKLNGIE</sequence>
<evidence type="ECO:0008006" key="9">
    <source>
        <dbReference type="Google" id="ProtNLM"/>
    </source>
</evidence>
<accession>A0A0G0MIT7</accession>
<protein>
    <recommendedName>
        <fullName evidence="9">Prepilin-type N-terminal cleavage/methylation domain-containing protein</fullName>
    </recommendedName>
</protein>
<dbReference type="InterPro" id="IPR012902">
    <property type="entry name" value="N_methyl_site"/>
</dbReference>
<keyword evidence="5 6" id="KW-0472">Membrane</keyword>